<protein>
    <submittedName>
        <fullName evidence="1">Uncharacterized protein</fullName>
    </submittedName>
</protein>
<evidence type="ECO:0000313" key="2">
    <source>
        <dbReference type="Proteomes" id="UP000309997"/>
    </source>
</evidence>
<dbReference type="EMBL" id="RCHU02000012">
    <property type="protein sequence ID" value="KAL3575759.1"/>
    <property type="molecule type" value="Genomic_DNA"/>
</dbReference>
<name>A0ACC4BAZ9_POPAL</name>
<reference evidence="1 2" key="1">
    <citation type="journal article" date="2024" name="Plant Biotechnol. J.">
        <title>Genome and CRISPR/Cas9 system of a widespread forest tree (Populus alba) in the world.</title>
        <authorList>
            <person name="Liu Y.J."/>
            <person name="Jiang P.F."/>
            <person name="Han X.M."/>
            <person name="Li X.Y."/>
            <person name="Wang H.M."/>
            <person name="Wang Y.J."/>
            <person name="Wang X.X."/>
            <person name="Zeng Q.Y."/>
        </authorList>
    </citation>
    <scope>NUCLEOTIDE SEQUENCE [LARGE SCALE GENOMIC DNA]</scope>
    <source>
        <strain evidence="2">cv. PAL-ZL1</strain>
    </source>
</reference>
<feature type="non-terminal residue" evidence="1">
    <location>
        <position position="1"/>
    </location>
</feature>
<sequence>VFFSPSALLLEKPRSSLDPKGSLVVNVEKMLCTVFLLLCLQWSFREMEEGGTVTRRWEEMDIDILVKIFQSLTVLELTSGIVHVCSAWRLAACDPWLLYVSEDHLTYTAQRCPRLRKTCFTSMERVETVMIKAIDLWKDLESLTMQHSEFPSSCSGNCYNCKEL</sequence>
<accession>A0ACC4BAZ9</accession>
<proteinExistence type="predicted"/>
<comment type="caution">
    <text evidence="1">The sequence shown here is derived from an EMBL/GenBank/DDBJ whole genome shotgun (WGS) entry which is preliminary data.</text>
</comment>
<evidence type="ECO:0000313" key="1">
    <source>
        <dbReference type="EMBL" id="KAL3575759.1"/>
    </source>
</evidence>
<keyword evidence="2" id="KW-1185">Reference proteome</keyword>
<organism evidence="1 2">
    <name type="scientific">Populus alba</name>
    <name type="common">White poplar</name>
    <dbReference type="NCBI Taxonomy" id="43335"/>
    <lineage>
        <taxon>Eukaryota</taxon>
        <taxon>Viridiplantae</taxon>
        <taxon>Streptophyta</taxon>
        <taxon>Embryophyta</taxon>
        <taxon>Tracheophyta</taxon>
        <taxon>Spermatophyta</taxon>
        <taxon>Magnoliopsida</taxon>
        <taxon>eudicotyledons</taxon>
        <taxon>Gunneridae</taxon>
        <taxon>Pentapetalae</taxon>
        <taxon>rosids</taxon>
        <taxon>fabids</taxon>
        <taxon>Malpighiales</taxon>
        <taxon>Salicaceae</taxon>
        <taxon>Saliceae</taxon>
        <taxon>Populus</taxon>
    </lineage>
</organism>
<dbReference type="Proteomes" id="UP000309997">
    <property type="component" value="Unassembled WGS sequence"/>
</dbReference>
<gene>
    <name evidence="1" type="ORF">D5086_023860</name>
</gene>